<dbReference type="HOGENOM" id="CLU_2389486_0_0_1"/>
<reference evidence="2 5" key="2">
    <citation type="journal article" date="2014" name="BMC Genomics">
        <title>An improved genome release (version Mt4.0) for the model legume Medicago truncatula.</title>
        <authorList>
            <person name="Tang H."/>
            <person name="Krishnakumar V."/>
            <person name="Bidwell S."/>
            <person name="Rosen B."/>
            <person name="Chan A."/>
            <person name="Zhou S."/>
            <person name="Gentzbittel L."/>
            <person name="Childs K.L."/>
            <person name="Yandell M."/>
            <person name="Gundlach H."/>
            <person name="Mayer K.F."/>
            <person name="Schwartz D.C."/>
            <person name="Town C.D."/>
        </authorList>
    </citation>
    <scope>GENOME REANNOTATION</scope>
    <source>
        <strain evidence="4 5">cv. Jemalong A17</strain>
    </source>
</reference>
<reference evidence="6" key="4">
    <citation type="journal article" date="2018" name="Nat. Plants">
        <title>Whole-genome landscape of Medicago truncatula symbiotic genes.</title>
        <authorList>
            <person name="Pecrix Y."/>
            <person name="Staton S.E."/>
            <person name="Sallet E."/>
            <person name="Lelandais-Briere C."/>
            <person name="Moreau S."/>
            <person name="Carrere S."/>
            <person name="Blein T."/>
            <person name="Jardinaud M.F."/>
            <person name="Latrasse D."/>
            <person name="Zouine M."/>
            <person name="Zahm M."/>
            <person name="Kreplak J."/>
            <person name="Mayjonade B."/>
            <person name="Satge C."/>
            <person name="Perez M."/>
            <person name="Cauet S."/>
            <person name="Marande W."/>
            <person name="Chantry-Darmon C."/>
            <person name="Lopez-Roques C."/>
            <person name="Bouchez O."/>
            <person name="Berard A."/>
            <person name="Debelle F."/>
            <person name="Munos S."/>
            <person name="Bendahmane A."/>
            <person name="Berges H."/>
            <person name="Niebel A."/>
            <person name="Buitink J."/>
            <person name="Frugier F."/>
            <person name="Benhamed M."/>
            <person name="Crespi M."/>
            <person name="Gouzy J."/>
            <person name="Gamas P."/>
        </authorList>
    </citation>
    <scope>NUCLEOTIDE SEQUENCE [LARGE SCALE GENOMIC DNA]</scope>
    <source>
        <strain evidence="6">cv. Jemalong A17</strain>
    </source>
</reference>
<evidence type="ECO:0000313" key="2">
    <source>
        <dbReference type="EMBL" id="AES62953.1"/>
    </source>
</evidence>
<accession>G7IE68</accession>
<evidence type="ECO:0000313" key="3">
    <source>
        <dbReference type="EMBL" id="RHN82611.1"/>
    </source>
</evidence>
<feature type="compositionally biased region" description="Acidic residues" evidence="1">
    <location>
        <begin position="50"/>
        <end position="60"/>
    </location>
</feature>
<dbReference type="EMBL" id="CM001217">
    <property type="protein sequence ID" value="AES62953.1"/>
    <property type="molecule type" value="Genomic_DNA"/>
</dbReference>
<reference evidence="4" key="3">
    <citation type="submission" date="2015-04" db="UniProtKB">
        <authorList>
            <consortium name="EnsemblPlants"/>
        </authorList>
    </citation>
    <scope>IDENTIFICATION</scope>
    <source>
        <strain evidence="4">cv. Jemalong A17</strain>
    </source>
</reference>
<sequence>MAHPIDVSSETVSLNDGEGDDVAAAAEEYVPDREKQTMDVGAKAVVLLSSDDEGSVEADDMATKNSDENNVAQEGEENVMKEKKSAGRKRKKEL</sequence>
<dbReference type="PaxDb" id="3880-AES62953"/>
<proteinExistence type="predicted"/>
<feature type="region of interest" description="Disordered" evidence="1">
    <location>
        <begin position="50"/>
        <end position="94"/>
    </location>
</feature>
<evidence type="ECO:0000313" key="5">
    <source>
        <dbReference type="Proteomes" id="UP000002051"/>
    </source>
</evidence>
<evidence type="ECO:0000313" key="6">
    <source>
        <dbReference type="Proteomes" id="UP000265566"/>
    </source>
</evidence>
<reference evidence="3" key="5">
    <citation type="journal article" date="2018" name="Nat. Plants">
        <title>Whole-genome landscape of Medicago truncatula symbiotic genes.</title>
        <authorList>
            <person name="Pecrix Y."/>
            <person name="Gamas P."/>
            <person name="Carrere S."/>
        </authorList>
    </citation>
    <scope>NUCLEOTIDE SEQUENCE</scope>
    <source>
        <tissue evidence="3">Leaves</tissue>
    </source>
</reference>
<dbReference type="EMBL" id="PSQE01000001">
    <property type="protein sequence ID" value="RHN82611.1"/>
    <property type="molecule type" value="Genomic_DNA"/>
</dbReference>
<dbReference type="EnsemblPlants" id="AES62953">
    <property type="protein sequence ID" value="AES62953"/>
    <property type="gene ID" value="MTR_1g114110"/>
</dbReference>
<evidence type="ECO:0000256" key="1">
    <source>
        <dbReference type="SAM" id="MobiDB-lite"/>
    </source>
</evidence>
<dbReference type="Proteomes" id="UP000002051">
    <property type="component" value="Unassembled WGS sequence"/>
</dbReference>
<name>G7IE68_MEDTR</name>
<dbReference type="Proteomes" id="UP000265566">
    <property type="component" value="Chromosome 1"/>
</dbReference>
<reference evidence="2 5" key="1">
    <citation type="journal article" date="2011" name="Nature">
        <title>The Medicago genome provides insight into the evolution of rhizobial symbioses.</title>
        <authorList>
            <person name="Young N.D."/>
            <person name="Debelle F."/>
            <person name="Oldroyd G.E."/>
            <person name="Geurts R."/>
            <person name="Cannon S.B."/>
            <person name="Udvardi M.K."/>
            <person name="Benedito V.A."/>
            <person name="Mayer K.F."/>
            <person name="Gouzy J."/>
            <person name="Schoof H."/>
            <person name="Van de Peer Y."/>
            <person name="Proost S."/>
            <person name="Cook D.R."/>
            <person name="Meyers B.C."/>
            <person name="Spannagl M."/>
            <person name="Cheung F."/>
            <person name="De Mita S."/>
            <person name="Krishnakumar V."/>
            <person name="Gundlach H."/>
            <person name="Zhou S."/>
            <person name="Mudge J."/>
            <person name="Bharti A.K."/>
            <person name="Murray J.D."/>
            <person name="Naoumkina M.A."/>
            <person name="Rosen B."/>
            <person name="Silverstein K.A."/>
            <person name="Tang H."/>
            <person name="Rombauts S."/>
            <person name="Zhao P.X."/>
            <person name="Zhou P."/>
            <person name="Barbe V."/>
            <person name="Bardou P."/>
            <person name="Bechner M."/>
            <person name="Bellec A."/>
            <person name="Berger A."/>
            <person name="Berges H."/>
            <person name="Bidwell S."/>
            <person name="Bisseling T."/>
            <person name="Choisne N."/>
            <person name="Couloux A."/>
            <person name="Denny R."/>
            <person name="Deshpande S."/>
            <person name="Dai X."/>
            <person name="Doyle J.J."/>
            <person name="Dudez A.M."/>
            <person name="Farmer A.D."/>
            <person name="Fouteau S."/>
            <person name="Franken C."/>
            <person name="Gibelin C."/>
            <person name="Gish J."/>
            <person name="Goldstein S."/>
            <person name="Gonzalez A.J."/>
            <person name="Green P.J."/>
            <person name="Hallab A."/>
            <person name="Hartog M."/>
            <person name="Hua A."/>
            <person name="Humphray S.J."/>
            <person name="Jeong D.H."/>
            <person name="Jing Y."/>
            <person name="Jocker A."/>
            <person name="Kenton S.M."/>
            <person name="Kim D.J."/>
            <person name="Klee K."/>
            <person name="Lai H."/>
            <person name="Lang C."/>
            <person name="Lin S."/>
            <person name="Macmil S.L."/>
            <person name="Magdelenat G."/>
            <person name="Matthews L."/>
            <person name="McCorrison J."/>
            <person name="Monaghan E.L."/>
            <person name="Mun J.H."/>
            <person name="Najar F.Z."/>
            <person name="Nicholson C."/>
            <person name="Noirot C."/>
            <person name="O'Bleness M."/>
            <person name="Paule C.R."/>
            <person name="Poulain J."/>
            <person name="Prion F."/>
            <person name="Qin B."/>
            <person name="Qu C."/>
            <person name="Retzel E.F."/>
            <person name="Riddle C."/>
            <person name="Sallet E."/>
            <person name="Samain S."/>
            <person name="Samson N."/>
            <person name="Sanders I."/>
            <person name="Saurat O."/>
            <person name="Scarpelli C."/>
            <person name="Schiex T."/>
            <person name="Segurens B."/>
            <person name="Severin A.J."/>
            <person name="Sherrier D.J."/>
            <person name="Shi R."/>
            <person name="Sims S."/>
            <person name="Singer S.R."/>
            <person name="Sinharoy S."/>
            <person name="Sterck L."/>
            <person name="Viollet A."/>
            <person name="Wang B.B."/>
            <person name="Wang K."/>
            <person name="Wang M."/>
            <person name="Wang X."/>
            <person name="Warfsmann J."/>
            <person name="Weissenbach J."/>
            <person name="White D.D."/>
            <person name="White J.D."/>
            <person name="Wiley G.B."/>
            <person name="Wincker P."/>
            <person name="Xing Y."/>
            <person name="Yang L."/>
            <person name="Yao Z."/>
            <person name="Ying F."/>
            <person name="Zhai J."/>
            <person name="Zhou L."/>
            <person name="Zuber A."/>
            <person name="Denarie J."/>
            <person name="Dixon R.A."/>
            <person name="May G.D."/>
            <person name="Schwartz D.C."/>
            <person name="Rogers J."/>
            <person name="Quetier F."/>
            <person name="Town C.D."/>
            <person name="Roe B.A."/>
        </authorList>
    </citation>
    <scope>NUCLEOTIDE SEQUENCE [LARGE SCALE GENOMIC DNA]</scope>
    <source>
        <strain evidence="2">A17</strain>
        <strain evidence="4 5">cv. Jemalong A17</strain>
    </source>
</reference>
<keyword evidence="5" id="KW-1185">Reference proteome</keyword>
<gene>
    <name evidence="2" type="ordered locus">MTR_1g114110</name>
    <name evidence="3" type="ORF">MtrunA17_Chr1g0211681</name>
</gene>
<protein>
    <submittedName>
        <fullName evidence="2 4">Uncharacterized protein</fullName>
    </submittedName>
</protein>
<dbReference type="AlphaFoldDB" id="G7IE68"/>
<dbReference type="Gramene" id="rna6786">
    <property type="protein sequence ID" value="RHN82611.1"/>
    <property type="gene ID" value="gene6786"/>
</dbReference>
<organism evidence="2 5">
    <name type="scientific">Medicago truncatula</name>
    <name type="common">Barrel medic</name>
    <name type="synonym">Medicago tribuloides</name>
    <dbReference type="NCBI Taxonomy" id="3880"/>
    <lineage>
        <taxon>Eukaryota</taxon>
        <taxon>Viridiplantae</taxon>
        <taxon>Streptophyta</taxon>
        <taxon>Embryophyta</taxon>
        <taxon>Tracheophyta</taxon>
        <taxon>Spermatophyta</taxon>
        <taxon>Magnoliopsida</taxon>
        <taxon>eudicotyledons</taxon>
        <taxon>Gunneridae</taxon>
        <taxon>Pentapetalae</taxon>
        <taxon>rosids</taxon>
        <taxon>fabids</taxon>
        <taxon>Fabales</taxon>
        <taxon>Fabaceae</taxon>
        <taxon>Papilionoideae</taxon>
        <taxon>50 kb inversion clade</taxon>
        <taxon>NPAAA clade</taxon>
        <taxon>Hologalegina</taxon>
        <taxon>IRL clade</taxon>
        <taxon>Trifolieae</taxon>
        <taxon>Medicago</taxon>
    </lineage>
</organism>
<evidence type="ECO:0000313" key="4">
    <source>
        <dbReference type="EnsemblPlants" id="AES62953"/>
    </source>
</evidence>